<evidence type="ECO:0000313" key="2">
    <source>
        <dbReference type="Proteomes" id="UP000035740"/>
    </source>
</evidence>
<keyword evidence="2" id="KW-1185">Reference proteome</keyword>
<proteinExistence type="predicted"/>
<dbReference type="Proteomes" id="UP000035740">
    <property type="component" value="Unassembled WGS sequence"/>
</dbReference>
<reference evidence="1 2" key="1">
    <citation type="journal article" date="2014" name="Nature">
        <title>The genome of the recently domesticated crop plant sugar beet (Beta vulgaris).</title>
        <authorList>
            <person name="Dohm J.C."/>
            <person name="Minoche A.E."/>
            <person name="Holtgrawe D."/>
            <person name="Capella-Gutierrez S."/>
            <person name="Zakrzewski F."/>
            <person name="Tafer H."/>
            <person name="Rupp O."/>
            <person name="Sorensen T.R."/>
            <person name="Stracke R."/>
            <person name="Reinhardt R."/>
            <person name="Goesmann A."/>
            <person name="Kraft T."/>
            <person name="Schulz B."/>
            <person name="Stadler P.F."/>
            <person name="Schmidt T."/>
            <person name="Gabaldon T."/>
            <person name="Lehrach H."/>
            <person name="Weisshaar B."/>
            <person name="Himmelbauer H."/>
        </authorList>
    </citation>
    <scope>NUCLEOTIDE SEQUENCE [LARGE SCALE GENOMIC DNA]</scope>
    <source>
        <tissue evidence="1">Taproot</tissue>
    </source>
</reference>
<dbReference type="Gramene" id="KMS65463">
    <property type="protein sequence ID" value="KMS65463"/>
    <property type="gene ID" value="BVRB_035740"/>
</dbReference>
<evidence type="ECO:0000313" key="1">
    <source>
        <dbReference type="EMBL" id="KMS65463.1"/>
    </source>
</evidence>
<gene>
    <name evidence="1" type="ORF">BVRB_035740</name>
</gene>
<protein>
    <submittedName>
        <fullName evidence="1">Uncharacterized protein</fullName>
    </submittedName>
</protein>
<accession>A0A0J7YQQ0</accession>
<dbReference type="AlphaFoldDB" id="A0A0J7YQQ0"/>
<name>A0A0J7YQQ0_BETVV</name>
<organism evidence="1 2">
    <name type="scientific">Beta vulgaris subsp. vulgaris</name>
    <name type="common">Beet</name>
    <dbReference type="NCBI Taxonomy" id="3555"/>
    <lineage>
        <taxon>Eukaryota</taxon>
        <taxon>Viridiplantae</taxon>
        <taxon>Streptophyta</taxon>
        <taxon>Embryophyta</taxon>
        <taxon>Tracheophyta</taxon>
        <taxon>Spermatophyta</taxon>
        <taxon>Magnoliopsida</taxon>
        <taxon>eudicotyledons</taxon>
        <taxon>Gunneridae</taxon>
        <taxon>Pentapetalae</taxon>
        <taxon>Caryophyllales</taxon>
        <taxon>Chenopodiaceae</taxon>
        <taxon>Betoideae</taxon>
        <taxon>Beta</taxon>
    </lineage>
</organism>
<sequence>MECATEGGSESDIRRRQPGSLISDMRISLIGQINLGSGRAASSSVVPVSSAGRRRLCDRFSPLTMTILEPEQRPAIRADRGF</sequence>
<dbReference type="EMBL" id="KQ108230">
    <property type="protein sequence ID" value="KMS65463.1"/>
    <property type="molecule type" value="Genomic_DNA"/>
</dbReference>